<dbReference type="PRINTS" id="PR00111">
    <property type="entry name" value="ABHYDROLASE"/>
</dbReference>
<dbReference type="Gene3D" id="3.40.50.1820">
    <property type="entry name" value="alpha/beta hydrolase"/>
    <property type="match status" value="1"/>
</dbReference>
<dbReference type="Pfam" id="PF00561">
    <property type="entry name" value="Abhydrolase_1"/>
    <property type="match status" value="1"/>
</dbReference>
<dbReference type="InterPro" id="IPR029058">
    <property type="entry name" value="AB_hydrolase_fold"/>
</dbReference>
<dbReference type="PANTHER" id="PTHR43798">
    <property type="entry name" value="MONOACYLGLYCEROL LIPASE"/>
    <property type="match status" value="1"/>
</dbReference>
<dbReference type="InterPro" id="IPR000073">
    <property type="entry name" value="AB_hydrolase_1"/>
</dbReference>
<keyword evidence="4" id="KW-1185">Reference proteome</keyword>
<dbReference type="RefSeq" id="WP_252251938.1">
    <property type="nucleotide sequence ID" value="NZ_CP098735.1"/>
</dbReference>
<evidence type="ECO:0000256" key="1">
    <source>
        <dbReference type="SAM" id="SignalP"/>
    </source>
</evidence>
<sequence>MKTTPTRLLPLSTLAVSLALTAAATTAAAEPAASAPAPSVTPYGPQLEGFPYPHPIQRFTFQSQQQELSMAFMDVAPKGKPNGRTAVLLHGKNFCGATWEATIDTLANAGYRVIAPDQIGFCASTKPRGYQFSFAQLAANTQALLQSRGVTRATVIGHSMGGMLAARFALQYPKSVEQLVLVNPIGLEDWQAEGVPYASVDQLYQGELKTSFDSIKAYQLRFYYNGKWRPEYDRWVAMQAGMYAGPGKQQVAWNQAQTSEMLFTQPVVHEFSRIAVPTLLMIGEKDRTAPGANRAAPEIASKLGNYPVLGKSAARTIPNATLVAFPELGHSPQVESPAQFHKALLQGLDGKPANR</sequence>
<organism evidence="3 4">
    <name type="scientific">Cupriavidus gilardii</name>
    <dbReference type="NCBI Taxonomy" id="82541"/>
    <lineage>
        <taxon>Bacteria</taxon>
        <taxon>Pseudomonadati</taxon>
        <taxon>Pseudomonadota</taxon>
        <taxon>Betaproteobacteria</taxon>
        <taxon>Burkholderiales</taxon>
        <taxon>Burkholderiaceae</taxon>
        <taxon>Cupriavidus</taxon>
    </lineage>
</organism>
<gene>
    <name evidence="3" type="ORF">NDR89_00660</name>
</gene>
<name>A0ABY4VK58_9BURK</name>
<evidence type="ECO:0000259" key="2">
    <source>
        <dbReference type="Pfam" id="PF00561"/>
    </source>
</evidence>
<keyword evidence="3" id="KW-0378">Hydrolase</keyword>
<protein>
    <submittedName>
        <fullName evidence="3">Alpha/beta hydrolase</fullName>
    </submittedName>
</protein>
<dbReference type="PANTHER" id="PTHR43798:SF33">
    <property type="entry name" value="HYDROLASE, PUTATIVE (AFU_ORTHOLOGUE AFUA_2G14860)-RELATED"/>
    <property type="match status" value="1"/>
</dbReference>
<dbReference type="Proteomes" id="UP001056648">
    <property type="component" value="Chromosome 1"/>
</dbReference>
<dbReference type="EMBL" id="CP098735">
    <property type="protein sequence ID" value="USE77605.1"/>
    <property type="molecule type" value="Genomic_DNA"/>
</dbReference>
<dbReference type="InterPro" id="IPR050266">
    <property type="entry name" value="AB_hydrolase_sf"/>
</dbReference>
<feature type="signal peptide" evidence="1">
    <location>
        <begin position="1"/>
        <end position="29"/>
    </location>
</feature>
<reference evidence="3" key="1">
    <citation type="submission" date="2022-06" db="EMBL/GenBank/DDBJ databases">
        <title>Complete genome sequence and characterization of Cupriavidus gilardii QJ1 isolated from contaminating cells.</title>
        <authorList>
            <person name="Qi J."/>
        </authorList>
    </citation>
    <scope>NUCLEOTIDE SEQUENCE</scope>
    <source>
        <strain evidence="3">QJ1</strain>
    </source>
</reference>
<dbReference type="GO" id="GO:0016787">
    <property type="term" value="F:hydrolase activity"/>
    <property type="evidence" value="ECO:0007669"/>
    <property type="project" value="UniProtKB-KW"/>
</dbReference>
<feature type="chain" id="PRO_5046093344" evidence="1">
    <location>
        <begin position="30"/>
        <end position="355"/>
    </location>
</feature>
<evidence type="ECO:0000313" key="4">
    <source>
        <dbReference type="Proteomes" id="UP001056648"/>
    </source>
</evidence>
<feature type="domain" description="AB hydrolase-1" evidence="2">
    <location>
        <begin position="87"/>
        <end position="337"/>
    </location>
</feature>
<keyword evidence="1" id="KW-0732">Signal</keyword>
<evidence type="ECO:0000313" key="3">
    <source>
        <dbReference type="EMBL" id="USE77605.1"/>
    </source>
</evidence>
<dbReference type="SUPFAM" id="SSF53474">
    <property type="entry name" value="alpha/beta-Hydrolases"/>
    <property type="match status" value="1"/>
</dbReference>
<accession>A0ABY4VK58</accession>
<proteinExistence type="predicted"/>